<dbReference type="InterPro" id="IPR029058">
    <property type="entry name" value="AB_hydrolase_fold"/>
</dbReference>
<dbReference type="PANTHER" id="PTHR48081">
    <property type="entry name" value="AB HYDROLASE SUPERFAMILY PROTEIN C4A8.06C"/>
    <property type="match status" value="1"/>
</dbReference>
<organism evidence="3 4">
    <name type="scientific">Qipengyuania gelatinilytica</name>
    <dbReference type="NCBI Taxonomy" id="2867231"/>
    <lineage>
        <taxon>Bacteria</taxon>
        <taxon>Pseudomonadati</taxon>
        <taxon>Pseudomonadota</taxon>
        <taxon>Alphaproteobacteria</taxon>
        <taxon>Sphingomonadales</taxon>
        <taxon>Erythrobacteraceae</taxon>
        <taxon>Qipengyuania</taxon>
    </lineage>
</organism>
<sequence length="308" mass="32883">MKARLMWIAGSLIVIALLGYGGLSYALRQNPHAVLDTVDRIAGPSGSVEQVAEASTGPHRQQRLLVYRSDDAAEALPVLVFFHGGSWAHGDPQHYGFVARSFAEEGFVVVLGGYRLGDEGRYPAMLEDTAAVVGWVHANIAKYGGDPERIFLGGHSAGAYNVAQVALERHWLEEEGVPESALRGVIGLAGPYDFYPYDSASTKAAFGSAGAGAESQPVNHARAGAPPMLLVHGEADTLVKPRNSRALAKALNEAGGRADTLFLPEGDHNAPLLSLANPWRRDPLVHDRILAFMREAAKVSVPVQPQTP</sequence>
<dbReference type="Pfam" id="PF20434">
    <property type="entry name" value="BD-FAE"/>
    <property type="match status" value="1"/>
</dbReference>
<evidence type="ECO:0000313" key="4">
    <source>
        <dbReference type="Proteomes" id="UP000824321"/>
    </source>
</evidence>
<dbReference type="Proteomes" id="UP000824321">
    <property type="component" value="Chromosome"/>
</dbReference>
<accession>A0ABX9A2G7</accession>
<dbReference type="EMBL" id="CP081294">
    <property type="protein sequence ID" value="QZD94093.1"/>
    <property type="molecule type" value="Genomic_DNA"/>
</dbReference>
<keyword evidence="1 3" id="KW-0378">Hydrolase</keyword>
<feature type="domain" description="BD-FAE-like" evidence="2">
    <location>
        <begin position="66"/>
        <end position="251"/>
    </location>
</feature>
<dbReference type="InterPro" id="IPR049492">
    <property type="entry name" value="BD-FAE-like_dom"/>
</dbReference>
<evidence type="ECO:0000256" key="1">
    <source>
        <dbReference type="ARBA" id="ARBA00022801"/>
    </source>
</evidence>
<dbReference type="Gene3D" id="3.40.50.1820">
    <property type="entry name" value="alpha/beta hydrolase"/>
    <property type="match status" value="1"/>
</dbReference>
<dbReference type="PANTHER" id="PTHR48081:SF9">
    <property type="entry name" value="CARBOXYLESTERASE"/>
    <property type="match status" value="1"/>
</dbReference>
<gene>
    <name evidence="3" type="ORF">K3136_08205</name>
</gene>
<dbReference type="SUPFAM" id="SSF53474">
    <property type="entry name" value="alpha/beta-Hydrolases"/>
    <property type="match status" value="1"/>
</dbReference>
<reference evidence="3 4" key="1">
    <citation type="submission" date="2021-08" db="EMBL/GenBank/DDBJ databases">
        <title>Comparative Genomics Analysis of the Genus Qipengyuania Reveals Extensive Genetic Diversity and Metabolic Versatility, Including the Description of Fifteen Novel Species.</title>
        <authorList>
            <person name="Liu Y."/>
        </authorList>
    </citation>
    <scope>NUCLEOTIDE SEQUENCE [LARGE SCALE GENOMIC DNA]</scope>
    <source>
        <strain evidence="3 4">1NDH1</strain>
    </source>
</reference>
<evidence type="ECO:0000313" key="3">
    <source>
        <dbReference type="EMBL" id="QZD94093.1"/>
    </source>
</evidence>
<dbReference type="GO" id="GO:0016787">
    <property type="term" value="F:hydrolase activity"/>
    <property type="evidence" value="ECO:0007669"/>
    <property type="project" value="UniProtKB-KW"/>
</dbReference>
<evidence type="ECO:0000259" key="2">
    <source>
        <dbReference type="Pfam" id="PF20434"/>
    </source>
</evidence>
<keyword evidence="4" id="KW-1185">Reference proteome</keyword>
<proteinExistence type="predicted"/>
<dbReference type="RefSeq" id="WP_221429844.1">
    <property type="nucleotide sequence ID" value="NZ_CP081294.1"/>
</dbReference>
<protein>
    <submittedName>
        <fullName evidence="3">Alpha/beta hydrolase</fullName>
    </submittedName>
</protein>
<name>A0ABX9A2G7_9SPHN</name>
<dbReference type="InterPro" id="IPR050300">
    <property type="entry name" value="GDXG_lipolytic_enzyme"/>
</dbReference>